<organism evidence="2 3">
    <name type="scientific">Fusarium torreyae</name>
    <dbReference type="NCBI Taxonomy" id="1237075"/>
    <lineage>
        <taxon>Eukaryota</taxon>
        <taxon>Fungi</taxon>
        <taxon>Dikarya</taxon>
        <taxon>Ascomycota</taxon>
        <taxon>Pezizomycotina</taxon>
        <taxon>Sordariomycetes</taxon>
        <taxon>Hypocreomycetidae</taxon>
        <taxon>Hypocreales</taxon>
        <taxon>Nectriaceae</taxon>
        <taxon>Fusarium</taxon>
    </lineage>
</organism>
<dbReference type="SMART" id="SM00256">
    <property type="entry name" value="FBOX"/>
    <property type="match status" value="1"/>
</dbReference>
<dbReference type="PANTHER" id="PTHR42057:SF2">
    <property type="entry name" value="F-BOX DOMAIN PROTEIN (AFU_ORTHOLOGUE AFUA_4G00200)-RELATED"/>
    <property type="match status" value="1"/>
</dbReference>
<keyword evidence="3" id="KW-1185">Reference proteome</keyword>
<dbReference type="OrthoDB" id="3140657at2759"/>
<dbReference type="Pfam" id="PF00646">
    <property type="entry name" value="F-box"/>
    <property type="match status" value="1"/>
</dbReference>
<name>A0A9W8V780_9HYPO</name>
<evidence type="ECO:0000313" key="3">
    <source>
        <dbReference type="Proteomes" id="UP001152049"/>
    </source>
</evidence>
<gene>
    <name evidence="2" type="ORF">NW762_013818</name>
</gene>
<proteinExistence type="predicted"/>
<feature type="domain" description="F-box" evidence="1">
    <location>
        <begin position="18"/>
        <end position="58"/>
    </location>
</feature>
<dbReference type="InterPro" id="IPR001810">
    <property type="entry name" value="F-box_dom"/>
</dbReference>
<comment type="caution">
    <text evidence="2">The sequence shown here is derived from an EMBL/GenBank/DDBJ whole genome shotgun (WGS) entry which is preliminary data.</text>
</comment>
<evidence type="ECO:0000313" key="2">
    <source>
        <dbReference type="EMBL" id="KAJ4246073.1"/>
    </source>
</evidence>
<dbReference type="PANTHER" id="PTHR42057">
    <property type="entry name" value="F-BOX DOMAIN PROTEIN (AFU_ORTHOLOGUE AFUA_4G00200)"/>
    <property type="match status" value="1"/>
</dbReference>
<dbReference type="AlphaFoldDB" id="A0A9W8V780"/>
<dbReference type="InterPro" id="IPR036047">
    <property type="entry name" value="F-box-like_dom_sf"/>
</dbReference>
<reference evidence="2" key="1">
    <citation type="submission" date="2022-09" db="EMBL/GenBank/DDBJ databases">
        <title>Fusarium specimens isolated from Avocado Roots.</title>
        <authorList>
            <person name="Stajich J."/>
            <person name="Roper C."/>
            <person name="Heimlech-Rivalta G."/>
        </authorList>
    </citation>
    <scope>NUCLEOTIDE SEQUENCE</scope>
    <source>
        <strain evidence="2">CF00136</strain>
    </source>
</reference>
<accession>A0A9W8V780</accession>
<dbReference type="CDD" id="cd09917">
    <property type="entry name" value="F-box_SF"/>
    <property type="match status" value="1"/>
</dbReference>
<sequence>MAIIIPIIEHHSPGSLLLPPEVWDHICSFLPRLSLFRLRLVCSRLNEITLPWAYRELRLEGFGDSEQRFIEVAKSPTLRHLVRELTVDTLVDHEFAYNCNEDYPTPTAFLDALPYISYFGRLETLHLRFNQYCGEDERTGKSIEETWCFRYRVLDTVCHCIAGMWNIDKQMEIEEKAEDVYDSYERTYPDSEDESGVPFGQVIQLKELTVANLADYNDADLAKSKGFQKVMSLPSLTSLKVFVTSEIDEDSDDSIAYYKEKYEFFERLPETWLAPNITDNLSVLSLYYQDYWGWFPKMDFRGIEFPQLKVLAFGHYVLSHEWQIDWISSLGKKNGSGGLRELYLDDCPILFKACQASPLDGADPGYPVLGTVLGQYNIEDHDYPMRWHDVLSKWATSMKELRAFRMGHGQWRDTPPETLESVRIGTTEDVDEEVLEYRLSNNAHRYFNCPEPLDQAYLDEDRREAWTSGRYLHGTGIDGSGGYKFQYIEYDIQVVPSPWQETFWNHVLDEEGYEPEEGTWARDNAALEDFYLVINSRVASDNKSAKE</sequence>
<protein>
    <recommendedName>
        <fullName evidence="1">F-box domain-containing protein</fullName>
    </recommendedName>
</protein>
<dbReference type="Proteomes" id="UP001152049">
    <property type="component" value="Unassembled WGS sequence"/>
</dbReference>
<dbReference type="EMBL" id="JAOQAZ010000044">
    <property type="protein sequence ID" value="KAJ4246073.1"/>
    <property type="molecule type" value="Genomic_DNA"/>
</dbReference>
<dbReference type="SUPFAM" id="SSF81383">
    <property type="entry name" value="F-box domain"/>
    <property type="match status" value="1"/>
</dbReference>
<evidence type="ECO:0000259" key="1">
    <source>
        <dbReference type="SMART" id="SM00256"/>
    </source>
</evidence>